<dbReference type="OrthoDB" id="5346581at2759"/>
<evidence type="ECO:0000313" key="1">
    <source>
        <dbReference type="EMBL" id="ROW08493.1"/>
    </source>
</evidence>
<dbReference type="Proteomes" id="UP000283895">
    <property type="component" value="Unassembled WGS sequence"/>
</dbReference>
<comment type="caution">
    <text evidence="1">The sequence shown here is derived from an EMBL/GenBank/DDBJ whole genome shotgun (WGS) entry which is preliminary data.</text>
</comment>
<name>A0A423WY97_9PEZI</name>
<dbReference type="STRING" id="356882.A0A423WY97"/>
<accession>A0A423WY97</accession>
<protein>
    <submittedName>
        <fullName evidence="1">Uncharacterized protein</fullName>
    </submittedName>
</protein>
<organism evidence="1 2">
    <name type="scientific">Cytospora schulzeri</name>
    <dbReference type="NCBI Taxonomy" id="448051"/>
    <lineage>
        <taxon>Eukaryota</taxon>
        <taxon>Fungi</taxon>
        <taxon>Dikarya</taxon>
        <taxon>Ascomycota</taxon>
        <taxon>Pezizomycotina</taxon>
        <taxon>Sordariomycetes</taxon>
        <taxon>Sordariomycetidae</taxon>
        <taxon>Diaporthales</taxon>
        <taxon>Cytosporaceae</taxon>
        <taxon>Cytospora</taxon>
    </lineage>
</organism>
<keyword evidence="2" id="KW-1185">Reference proteome</keyword>
<reference evidence="1 2" key="1">
    <citation type="submission" date="2015-09" db="EMBL/GenBank/DDBJ databases">
        <title>Host preference determinants of Valsa canker pathogens revealed by comparative genomics.</title>
        <authorList>
            <person name="Yin Z."/>
            <person name="Huang L."/>
        </authorList>
    </citation>
    <scope>NUCLEOTIDE SEQUENCE [LARGE SCALE GENOMIC DNA]</scope>
    <source>
        <strain evidence="1 2">03-1</strain>
    </source>
</reference>
<dbReference type="AlphaFoldDB" id="A0A423WY97"/>
<evidence type="ECO:0000313" key="2">
    <source>
        <dbReference type="Proteomes" id="UP000283895"/>
    </source>
</evidence>
<gene>
    <name evidence="1" type="ORF">VMCG_03258</name>
</gene>
<proteinExistence type="predicted"/>
<sequence length="390" mass="44801">MDIRDIVKPHLKELYRRAITDPQSAEYNLIQWPKQYSIELQAQESSTPVPITSRHLAQKQAKFLSQDRLVTGTGKMSSDSDRRYVTSPAPAYTERAPVSHVLDAAHQSIFQRAVQNVLSTAIAETTFAQIVDGLPLRSVAINTTGMAFHSSIYDHEHLYPGALEKRYQNIPAGSRASKLPLIELVAVVIHRIATLLFKSGNLLEERGLQEDQLCCSDRDETLVYPTPFVLHEYANIAQYPEEGAAELPGYWAEDQVFGGCNSVWLHPFRQNLTHRMCELTEDQLSDLLRFYASERPADWSPPPLPIMVNKKNRRRVEYEIAIPEHNIYRDRWERTIQYIDLDDYEFRRGRTCVIDEDDYPEFEGAQEYFSNPDNIARIENRDIPSPEPPL</sequence>
<dbReference type="EMBL" id="LKEA01000006">
    <property type="protein sequence ID" value="ROW08493.1"/>
    <property type="molecule type" value="Genomic_DNA"/>
</dbReference>